<dbReference type="EMBL" id="NEVL01000003">
    <property type="protein sequence ID" value="OZI36276.1"/>
    <property type="molecule type" value="Genomic_DNA"/>
</dbReference>
<dbReference type="AlphaFoldDB" id="A0A261SFX0"/>
<name>A0A261SFX0_9BORD</name>
<accession>A0A261SFX0</accession>
<dbReference type="RefSeq" id="WP_094827082.1">
    <property type="nucleotide sequence ID" value="NZ_NEVL01000003.1"/>
</dbReference>
<evidence type="ECO:0000313" key="2">
    <source>
        <dbReference type="EMBL" id="OZI36276.1"/>
    </source>
</evidence>
<gene>
    <name evidence="2" type="ORF">CEG14_14790</name>
</gene>
<evidence type="ECO:0000313" key="3">
    <source>
        <dbReference type="Proteomes" id="UP000217005"/>
    </source>
</evidence>
<sequence>MKEHVGTSLVSTLEILQPNTVSFFWRIMTVDEKKGRIHSVTEGRERHRTHKEAESAGEAALDGLHFA</sequence>
<proteinExistence type="predicted"/>
<organism evidence="2 3">
    <name type="scientific">Bordetella genomosp. 1</name>
    <dbReference type="NCBI Taxonomy" id="1395607"/>
    <lineage>
        <taxon>Bacteria</taxon>
        <taxon>Pseudomonadati</taxon>
        <taxon>Pseudomonadota</taxon>
        <taxon>Betaproteobacteria</taxon>
        <taxon>Burkholderiales</taxon>
        <taxon>Alcaligenaceae</taxon>
        <taxon>Bordetella</taxon>
    </lineage>
</organism>
<protein>
    <submittedName>
        <fullName evidence="2">Uncharacterized protein</fullName>
    </submittedName>
</protein>
<feature type="region of interest" description="Disordered" evidence="1">
    <location>
        <begin position="38"/>
        <end position="67"/>
    </location>
</feature>
<reference evidence="2 3" key="1">
    <citation type="submission" date="2017-05" db="EMBL/GenBank/DDBJ databases">
        <title>Complete and WGS of Bordetella genogroups.</title>
        <authorList>
            <person name="Spilker T."/>
            <person name="LiPuma J."/>
        </authorList>
    </citation>
    <scope>NUCLEOTIDE SEQUENCE [LARGE SCALE GENOMIC DNA]</scope>
    <source>
        <strain evidence="2 3">AU17610</strain>
    </source>
</reference>
<evidence type="ECO:0000256" key="1">
    <source>
        <dbReference type="SAM" id="MobiDB-lite"/>
    </source>
</evidence>
<comment type="caution">
    <text evidence="2">The sequence shown here is derived from an EMBL/GenBank/DDBJ whole genome shotgun (WGS) entry which is preliminary data.</text>
</comment>
<dbReference type="Proteomes" id="UP000217005">
    <property type="component" value="Unassembled WGS sequence"/>
</dbReference>
<dbReference type="OrthoDB" id="9909480at2"/>